<reference evidence="7 8" key="1">
    <citation type="submission" date="2017-06" db="EMBL/GenBank/DDBJ databases">
        <authorList>
            <consortium name="Pathogen Informatics"/>
        </authorList>
    </citation>
    <scope>NUCLEOTIDE SEQUENCE [LARGE SCALE GENOMIC DNA]</scope>
    <source>
        <strain evidence="7 8">NCTC10570</strain>
    </source>
</reference>
<evidence type="ECO:0000256" key="4">
    <source>
        <dbReference type="ARBA" id="ARBA00023134"/>
    </source>
</evidence>
<feature type="domain" description="Tr-type G" evidence="6">
    <location>
        <begin position="7"/>
        <end position="278"/>
    </location>
</feature>
<dbReference type="NCBIfam" id="NF009891">
    <property type="entry name" value="PRK13351.1-1"/>
    <property type="match status" value="1"/>
</dbReference>
<keyword evidence="4" id="KW-0342">GTP-binding</keyword>
<dbReference type="InterPro" id="IPR035649">
    <property type="entry name" value="EFG_V"/>
</dbReference>
<evidence type="ECO:0000256" key="1">
    <source>
        <dbReference type="ARBA" id="ARBA00005870"/>
    </source>
</evidence>
<proteinExistence type="inferred from homology"/>
<dbReference type="PROSITE" id="PS51722">
    <property type="entry name" value="G_TR_2"/>
    <property type="match status" value="1"/>
</dbReference>
<dbReference type="PANTHER" id="PTHR43261">
    <property type="entry name" value="TRANSLATION ELONGATION FACTOR G-RELATED"/>
    <property type="match status" value="1"/>
</dbReference>
<evidence type="ECO:0000313" key="7">
    <source>
        <dbReference type="EMBL" id="SNU97147.1"/>
    </source>
</evidence>
<dbReference type="NCBIfam" id="NF009379">
    <property type="entry name" value="PRK12740.1-3"/>
    <property type="match status" value="1"/>
</dbReference>
<dbReference type="GeneID" id="78506729"/>
<dbReference type="InterPro" id="IPR005517">
    <property type="entry name" value="Transl_elong_EFG/EF2_IV"/>
</dbReference>
<dbReference type="CDD" id="cd04170">
    <property type="entry name" value="EF-G_bact"/>
    <property type="match status" value="1"/>
</dbReference>
<name>A0A239THF6_9FIRM</name>
<dbReference type="CDD" id="cd01434">
    <property type="entry name" value="EFG_mtEFG1_IV"/>
    <property type="match status" value="1"/>
</dbReference>
<dbReference type="GO" id="GO:0005525">
    <property type="term" value="F:GTP binding"/>
    <property type="evidence" value="ECO:0007669"/>
    <property type="project" value="UniProtKB-UniRule"/>
</dbReference>
<dbReference type="SUPFAM" id="SSF52540">
    <property type="entry name" value="P-loop containing nucleoside triphosphate hydrolases"/>
    <property type="match status" value="1"/>
</dbReference>
<dbReference type="NCBIfam" id="NF009381">
    <property type="entry name" value="PRK12740.1-5"/>
    <property type="match status" value="1"/>
</dbReference>
<dbReference type="Pfam" id="PF00679">
    <property type="entry name" value="EFG_C"/>
    <property type="match status" value="1"/>
</dbReference>
<evidence type="ECO:0000256" key="3">
    <source>
        <dbReference type="ARBA" id="ARBA00022741"/>
    </source>
</evidence>
<dbReference type="SUPFAM" id="SSF54980">
    <property type="entry name" value="EF-G C-terminal domain-like"/>
    <property type="match status" value="2"/>
</dbReference>
<dbReference type="InterPro" id="IPR004540">
    <property type="entry name" value="Transl_elong_EFG/EF2"/>
</dbReference>
<dbReference type="SUPFAM" id="SSF54211">
    <property type="entry name" value="Ribosomal protein S5 domain 2-like"/>
    <property type="match status" value="1"/>
</dbReference>
<dbReference type="Pfam" id="PF00009">
    <property type="entry name" value="GTP_EFTU"/>
    <property type="match status" value="1"/>
</dbReference>
<evidence type="ECO:0000313" key="8">
    <source>
        <dbReference type="Proteomes" id="UP000215383"/>
    </source>
</evidence>
<dbReference type="InterPro" id="IPR041095">
    <property type="entry name" value="EFG_II"/>
</dbReference>
<dbReference type="eggNOG" id="COG0480">
    <property type="taxonomic scope" value="Bacteria"/>
</dbReference>
<dbReference type="NCBIfam" id="TIGR00484">
    <property type="entry name" value="EF-G"/>
    <property type="match status" value="1"/>
</dbReference>
<protein>
    <recommendedName>
        <fullName evidence="2 5">Elongation factor G</fullName>
    </recommendedName>
</protein>
<dbReference type="SMART" id="SM00838">
    <property type="entry name" value="EFG_C"/>
    <property type="match status" value="1"/>
</dbReference>
<dbReference type="GO" id="GO:0032790">
    <property type="term" value="P:ribosome disassembly"/>
    <property type="evidence" value="ECO:0007669"/>
    <property type="project" value="TreeGrafter"/>
</dbReference>
<keyword evidence="8" id="KW-1185">Reference proteome</keyword>
<dbReference type="GO" id="GO:0003924">
    <property type="term" value="F:GTPase activity"/>
    <property type="evidence" value="ECO:0007669"/>
    <property type="project" value="InterPro"/>
</dbReference>
<dbReference type="Pfam" id="PF03764">
    <property type="entry name" value="EFG_IV"/>
    <property type="match status" value="1"/>
</dbReference>
<dbReference type="InterPro" id="IPR009000">
    <property type="entry name" value="Transl_B-barrel_sf"/>
</dbReference>
<dbReference type="Gene3D" id="3.40.50.300">
    <property type="entry name" value="P-loop containing nucleotide triphosphate hydrolases"/>
    <property type="match status" value="1"/>
</dbReference>
<dbReference type="Gene3D" id="3.30.70.240">
    <property type="match status" value="1"/>
</dbReference>
<dbReference type="InterPro" id="IPR005225">
    <property type="entry name" value="Small_GTP-bd"/>
</dbReference>
<organism evidence="7 8">
    <name type="scientific">Megamonas hypermegale</name>
    <dbReference type="NCBI Taxonomy" id="158847"/>
    <lineage>
        <taxon>Bacteria</taxon>
        <taxon>Bacillati</taxon>
        <taxon>Bacillota</taxon>
        <taxon>Negativicutes</taxon>
        <taxon>Selenomonadales</taxon>
        <taxon>Selenomonadaceae</taxon>
        <taxon>Megamonas</taxon>
    </lineage>
</organism>
<dbReference type="RefSeq" id="WP_027890915.1">
    <property type="nucleotide sequence ID" value="NZ_LT906446.1"/>
</dbReference>
<dbReference type="Gene3D" id="3.30.70.870">
    <property type="entry name" value="Elongation Factor G (Translational Gtpase), domain 3"/>
    <property type="match status" value="1"/>
</dbReference>
<gene>
    <name evidence="7" type="primary">fusA_1</name>
    <name evidence="7" type="ORF">SAMEA4364220_00704</name>
</gene>
<dbReference type="SUPFAM" id="SSF50447">
    <property type="entry name" value="Translation proteins"/>
    <property type="match status" value="1"/>
</dbReference>
<accession>A0A239THF6</accession>
<evidence type="ECO:0000256" key="5">
    <source>
        <dbReference type="NCBIfam" id="TIGR00484"/>
    </source>
</evidence>
<dbReference type="CDD" id="cd03713">
    <property type="entry name" value="EFG_mtEFG_C"/>
    <property type="match status" value="1"/>
</dbReference>
<dbReference type="CDD" id="cd16262">
    <property type="entry name" value="EFG_III"/>
    <property type="match status" value="1"/>
</dbReference>
<dbReference type="Proteomes" id="UP000215383">
    <property type="component" value="Chromosome 1"/>
</dbReference>
<dbReference type="InterPro" id="IPR000795">
    <property type="entry name" value="T_Tr_GTP-bd_dom"/>
</dbReference>
<dbReference type="InterPro" id="IPR020568">
    <property type="entry name" value="Ribosomal_Su5_D2-typ_SF"/>
</dbReference>
<dbReference type="Gene3D" id="3.30.230.10">
    <property type="match status" value="1"/>
</dbReference>
<dbReference type="InterPro" id="IPR000640">
    <property type="entry name" value="EFG_V-like"/>
</dbReference>
<keyword evidence="3" id="KW-0547">Nucleotide-binding</keyword>
<dbReference type="PRINTS" id="PR00315">
    <property type="entry name" value="ELONGATNFCT"/>
</dbReference>
<dbReference type="FunFam" id="3.30.230.10:FF:000003">
    <property type="entry name" value="Elongation factor G"/>
    <property type="match status" value="1"/>
</dbReference>
<dbReference type="NCBIfam" id="TIGR00231">
    <property type="entry name" value="small_GTP"/>
    <property type="match status" value="1"/>
</dbReference>
<dbReference type="Pfam" id="PF22042">
    <property type="entry name" value="EF-G_D2"/>
    <property type="match status" value="1"/>
</dbReference>
<dbReference type="InterPro" id="IPR027417">
    <property type="entry name" value="P-loop_NTPase"/>
</dbReference>
<dbReference type="EMBL" id="LT906446">
    <property type="protein sequence ID" value="SNU97147.1"/>
    <property type="molecule type" value="Genomic_DNA"/>
</dbReference>
<sequence length="685" mass="75732">MTEFNSIQLRNLALVGHGKSGKTLIAENCLFKSGTVNRVGKSEDGTSVLDYEPEEIKRKMTIDTSLASCQWQGYKINLLDTPGYPDFTGEVKSALMACEAAIVVVSAVSGVEVETDKAWQYAEELSLPRAIFINKMDREHADFNKVVEELRAKYGKGVVPIQLPIGSEDSFQGVADLITMNTKVLIKNKDLIYEIPEYMEEEVDEARHMLMETCAEFNDELLEKYLEGEEITETEVAAALIEGIVNARIFPVLCGSAAKGIGFRQLMNSIVEYMPTPYFRSSMGVNPKTNELIERNTEDAFSGYVFKTVVDQFIGRISYLKVLSGTLQENAMVYNSVCDKTERVANFYTACGKNQQAQKIAHAGDIVIVTKLQSTKTGDTLCDAQSPIRYEPVEFADSMFTMAIKADKKTDEDKIGNALNRLIDEDPTLKLEKNTETGDLLISGVGEAHLDIALEKLLNKFGVTAKLYKPEIAYRETIRGTSKVEGKHKKQSGGHGQYGDVWLEFSPGEQGSGVTFTETIVGGAVPRQYIPAVEKGVRETLQNGILAGYPMVDIKVNLYDGSYHTVDSSEMAFKTAAAIAIKKGVPEAKPVLLEPYCNLKITIPEYYMGDVISGINTKRGRILSTESPSHSVCIIEAQVPQAELYKYATDLRSATQGRGSYTMTFSHYEEVPAKISEKIVAERNK</sequence>
<dbReference type="Gene3D" id="2.40.30.10">
    <property type="entry name" value="Translation factors"/>
    <property type="match status" value="1"/>
</dbReference>
<dbReference type="InterPro" id="IPR035647">
    <property type="entry name" value="EFG_III/V"/>
</dbReference>
<dbReference type="InterPro" id="IPR053905">
    <property type="entry name" value="EF-G-like_DII"/>
</dbReference>
<dbReference type="InterPro" id="IPR014721">
    <property type="entry name" value="Ribsml_uS5_D2-typ_fold_subgr"/>
</dbReference>
<evidence type="ECO:0000256" key="2">
    <source>
        <dbReference type="ARBA" id="ARBA00017872"/>
    </source>
</evidence>
<dbReference type="PANTHER" id="PTHR43261:SF6">
    <property type="entry name" value="ELONGATION FACTOR G-LIKE PROTEIN"/>
    <property type="match status" value="1"/>
</dbReference>
<dbReference type="AlphaFoldDB" id="A0A239THF6"/>
<dbReference type="FunFam" id="3.30.70.240:FF:000001">
    <property type="entry name" value="Elongation factor G"/>
    <property type="match status" value="1"/>
</dbReference>
<comment type="similarity">
    <text evidence="1">Belongs to the TRAFAC class translation factor GTPase superfamily. Classic translation factor GTPase family. EF-G/EF-2 subfamily.</text>
</comment>
<evidence type="ECO:0000259" key="6">
    <source>
        <dbReference type="PROSITE" id="PS51722"/>
    </source>
</evidence>
<dbReference type="InterPro" id="IPR009022">
    <property type="entry name" value="EFG_III"/>
</dbReference>
<dbReference type="Pfam" id="PF14492">
    <property type="entry name" value="EFG_III"/>
    <property type="match status" value="1"/>
</dbReference>
<dbReference type="GO" id="GO:0003746">
    <property type="term" value="F:translation elongation factor activity"/>
    <property type="evidence" value="ECO:0007669"/>
    <property type="project" value="UniProtKB-UniRule"/>
</dbReference>
<dbReference type="InterPro" id="IPR047872">
    <property type="entry name" value="EFG_IV"/>
</dbReference>
<dbReference type="SMART" id="SM00889">
    <property type="entry name" value="EFG_IV"/>
    <property type="match status" value="1"/>
</dbReference>